<keyword evidence="3" id="KW-1185">Reference proteome</keyword>
<dbReference type="AlphaFoldDB" id="A0A9X0D924"/>
<evidence type="ECO:0000313" key="2">
    <source>
        <dbReference type="EMBL" id="KAJ7391842.1"/>
    </source>
</evidence>
<comment type="caution">
    <text evidence="2">The sequence shown here is derived from an EMBL/GenBank/DDBJ whole genome shotgun (WGS) entry which is preliminary data.</text>
</comment>
<dbReference type="EMBL" id="MU825404">
    <property type="protein sequence ID" value="KAJ7391842.1"/>
    <property type="molecule type" value="Genomic_DNA"/>
</dbReference>
<dbReference type="Proteomes" id="UP001163046">
    <property type="component" value="Unassembled WGS sequence"/>
</dbReference>
<proteinExistence type="predicted"/>
<sequence length="73" mass="8350">LHKIRKNTYHIDSHRKTEKRNKLPGHALAPFNGMRAHCPSCCILGHISPMSVFAAMMDPRKWDPKKKICPSQS</sequence>
<protein>
    <submittedName>
        <fullName evidence="2">Uncharacterized protein</fullName>
    </submittedName>
</protein>
<reference evidence="2" key="1">
    <citation type="submission" date="2023-01" db="EMBL/GenBank/DDBJ databases">
        <title>Genome assembly of the deep-sea coral Lophelia pertusa.</title>
        <authorList>
            <person name="Herrera S."/>
            <person name="Cordes E."/>
        </authorList>
    </citation>
    <scope>NUCLEOTIDE SEQUENCE</scope>
    <source>
        <strain evidence="2">USNM1676648</strain>
        <tissue evidence="2">Polyp</tissue>
    </source>
</reference>
<organism evidence="2 3">
    <name type="scientific">Desmophyllum pertusum</name>
    <dbReference type="NCBI Taxonomy" id="174260"/>
    <lineage>
        <taxon>Eukaryota</taxon>
        <taxon>Metazoa</taxon>
        <taxon>Cnidaria</taxon>
        <taxon>Anthozoa</taxon>
        <taxon>Hexacorallia</taxon>
        <taxon>Scleractinia</taxon>
        <taxon>Caryophylliina</taxon>
        <taxon>Caryophylliidae</taxon>
        <taxon>Desmophyllum</taxon>
    </lineage>
</organism>
<gene>
    <name evidence="2" type="ORF">OS493_016132</name>
</gene>
<accession>A0A9X0D924</accession>
<name>A0A9X0D924_9CNID</name>
<evidence type="ECO:0000256" key="1">
    <source>
        <dbReference type="SAM" id="MobiDB-lite"/>
    </source>
</evidence>
<evidence type="ECO:0000313" key="3">
    <source>
        <dbReference type="Proteomes" id="UP001163046"/>
    </source>
</evidence>
<feature type="non-terminal residue" evidence="2">
    <location>
        <position position="1"/>
    </location>
</feature>
<feature type="region of interest" description="Disordered" evidence="1">
    <location>
        <begin position="1"/>
        <end position="26"/>
    </location>
</feature>